<evidence type="ECO:0000259" key="1">
    <source>
        <dbReference type="Pfam" id="PF13302"/>
    </source>
</evidence>
<organism evidence="2 3">
    <name type="scientific">Paracidovorax anthurii</name>
    <dbReference type="NCBI Taxonomy" id="78229"/>
    <lineage>
        <taxon>Bacteria</taxon>
        <taxon>Pseudomonadati</taxon>
        <taxon>Pseudomonadota</taxon>
        <taxon>Betaproteobacteria</taxon>
        <taxon>Burkholderiales</taxon>
        <taxon>Comamonadaceae</taxon>
        <taxon>Paracidovorax</taxon>
    </lineage>
</organism>
<dbReference type="OrthoDB" id="9135433at2"/>
<dbReference type="Proteomes" id="UP000248856">
    <property type="component" value="Unassembled WGS sequence"/>
</dbReference>
<dbReference type="SUPFAM" id="SSF55729">
    <property type="entry name" value="Acyl-CoA N-acyltransferases (Nat)"/>
    <property type="match status" value="1"/>
</dbReference>
<sequence>MTYHDATAQVEKLPRDLPRFDTGRFMVIPLAPGKARELLTVLLGDEKLAAQLPWMKEKTADGARREAFLIELQCGAELTAVWGIVSRDRGAYIGAVVARNTLDSMDVEVLCASKFWGQGVADEAGWPVAEWLEENTEVEIVVA</sequence>
<dbReference type="RefSeq" id="WP_111880647.1">
    <property type="nucleotide sequence ID" value="NZ_CBCSGC010000238.1"/>
</dbReference>
<keyword evidence="3" id="KW-1185">Reference proteome</keyword>
<comment type="caution">
    <text evidence="2">The sequence shown here is derived from an EMBL/GenBank/DDBJ whole genome shotgun (WGS) entry which is preliminary data.</text>
</comment>
<reference evidence="2 3" key="1">
    <citation type="submission" date="2018-06" db="EMBL/GenBank/DDBJ databases">
        <title>Genomic Encyclopedia of Archaeal and Bacterial Type Strains, Phase II (KMG-II): from individual species to whole genera.</title>
        <authorList>
            <person name="Goeker M."/>
        </authorList>
    </citation>
    <scope>NUCLEOTIDE SEQUENCE [LARGE SCALE GENOMIC DNA]</scope>
    <source>
        <strain evidence="2 3">CFPB 3232</strain>
    </source>
</reference>
<evidence type="ECO:0000313" key="3">
    <source>
        <dbReference type="Proteomes" id="UP000248856"/>
    </source>
</evidence>
<dbReference type="InterPro" id="IPR000182">
    <property type="entry name" value="GNAT_dom"/>
</dbReference>
<feature type="domain" description="N-acetyltransferase" evidence="1">
    <location>
        <begin position="24"/>
        <end position="142"/>
    </location>
</feature>
<dbReference type="InterPro" id="IPR016181">
    <property type="entry name" value="Acyl_CoA_acyltransferase"/>
</dbReference>
<evidence type="ECO:0000313" key="2">
    <source>
        <dbReference type="EMBL" id="RAR76413.1"/>
    </source>
</evidence>
<dbReference type="GO" id="GO:0016747">
    <property type="term" value="F:acyltransferase activity, transferring groups other than amino-acyl groups"/>
    <property type="evidence" value="ECO:0007669"/>
    <property type="project" value="InterPro"/>
</dbReference>
<accession>A0A328YTG8</accession>
<dbReference type="Pfam" id="PF13302">
    <property type="entry name" value="Acetyltransf_3"/>
    <property type="match status" value="1"/>
</dbReference>
<keyword evidence="2" id="KW-0808">Transferase</keyword>
<dbReference type="AlphaFoldDB" id="A0A328YTG8"/>
<gene>
    <name evidence="2" type="ORF">AX018_104811</name>
</gene>
<proteinExistence type="predicted"/>
<dbReference type="EMBL" id="QLTA01000048">
    <property type="protein sequence ID" value="RAR76413.1"/>
    <property type="molecule type" value="Genomic_DNA"/>
</dbReference>
<protein>
    <submittedName>
        <fullName evidence="2">Acetyltransferase (GNAT) family protein</fullName>
    </submittedName>
</protein>
<name>A0A328YTG8_9BURK</name>
<dbReference type="Gene3D" id="3.40.630.30">
    <property type="match status" value="1"/>
</dbReference>